<dbReference type="AlphaFoldDB" id="A0A7D9KXK1"/>
<dbReference type="GO" id="GO:0033617">
    <property type="term" value="P:mitochondrial respiratory chain complex IV assembly"/>
    <property type="evidence" value="ECO:0007669"/>
    <property type="project" value="TreeGrafter"/>
</dbReference>
<dbReference type="Proteomes" id="UP001152795">
    <property type="component" value="Unassembled WGS sequence"/>
</dbReference>
<dbReference type="PANTHER" id="PTHR47148">
    <property type="entry name" value="CYTOCHROME C OXIDASE ASSEMBLY FACTOR 1 HOMOLOG"/>
    <property type="match status" value="1"/>
</dbReference>
<dbReference type="EMBL" id="CACRXK020011223">
    <property type="protein sequence ID" value="CAB4021012.1"/>
    <property type="molecule type" value="Genomic_DNA"/>
</dbReference>
<sequence>MSYEKLRKIAIYGAVASISAAFILHHKTQANLAAGGYYQLTTEAVKQHQQTNDILGSPLRFAYMNLSRRDIRITKDQAQIVVPIRGSKRSGNVYSKSSKRNDRWYLDNVEVEVNQSEGKRIKVVSEDSFTDNE</sequence>
<dbReference type="InterPro" id="IPR014807">
    <property type="entry name" value="Coa1"/>
</dbReference>
<dbReference type="GO" id="GO:0005743">
    <property type="term" value="C:mitochondrial inner membrane"/>
    <property type="evidence" value="ECO:0007669"/>
    <property type="project" value="TreeGrafter"/>
</dbReference>
<evidence type="ECO:0000313" key="2">
    <source>
        <dbReference type="Proteomes" id="UP001152795"/>
    </source>
</evidence>
<comment type="caution">
    <text evidence="1">The sequence shown here is derived from an EMBL/GenBank/DDBJ whole genome shotgun (WGS) entry which is preliminary data.</text>
</comment>
<gene>
    <name evidence="1" type="ORF">PACLA_8A074625</name>
</gene>
<dbReference type="PANTHER" id="PTHR47148:SF1">
    <property type="entry name" value="CYTOCHROME C OXIDASE ASSEMBLY FACTOR 1 HOMOLOG"/>
    <property type="match status" value="1"/>
</dbReference>
<organism evidence="1 2">
    <name type="scientific">Paramuricea clavata</name>
    <name type="common">Red gorgonian</name>
    <name type="synonym">Violescent sea-whip</name>
    <dbReference type="NCBI Taxonomy" id="317549"/>
    <lineage>
        <taxon>Eukaryota</taxon>
        <taxon>Metazoa</taxon>
        <taxon>Cnidaria</taxon>
        <taxon>Anthozoa</taxon>
        <taxon>Octocorallia</taxon>
        <taxon>Malacalcyonacea</taxon>
        <taxon>Plexauridae</taxon>
        <taxon>Paramuricea</taxon>
    </lineage>
</organism>
<name>A0A7D9KXK1_PARCT</name>
<dbReference type="GO" id="GO:0032981">
    <property type="term" value="P:mitochondrial respiratory chain complex I assembly"/>
    <property type="evidence" value="ECO:0007669"/>
    <property type="project" value="TreeGrafter"/>
</dbReference>
<accession>A0A7D9KXK1</accession>
<keyword evidence="2" id="KW-1185">Reference proteome</keyword>
<evidence type="ECO:0000313" key="1">
    <source>
        <dbReference type="EMBL" id="CAB4021012.1"/>
    </source>
</evidence>
<dbReference type="Pfam" id="PF08695">
    <property type="entry name" value="Coa1"/>
    <property type="match status" value="1"/>
</dbReference>
<protein>
    <submittedName>
        <fullName evidence="1">Uncharacterized protein</fullName>
    </submittedName>
</protein>
<dbReference type="OrthoDB" id="10037790at2759"/>
<reference evidence="1" key="1">
    <citation type="submission" date="2020-04" db="EMBL/GenBank/DDBJ databases">
        <authorList>
            <person name="Alioto T."/>
            <person name="Alioto T."/>
            <person name="Gomez Garrido J."/>
        </authorList>
    </citation>
    <scope>NUCLEOTIDE SEQUENCE</scope>
    <source>
        <strain evidence="1">A484AB</strain>
    </source>
</reference>
<proteinExistence type="predicted"/>